<dbReference type="Pfam" id="PF20150">
    <property type="entry name" value="2EXR"/>
    <property type="match status" value="1"/>
</dbReference>
<dbReference type="PANTHER" id="PTHR35910:SF6">
    <property type="entry name" value="2EXR DOMAIN-CONTAINING PROTEIN"/>
    <property type="match status" value="1"/>
</dbReference>
<accession>S3D7V6</accession>
<dbReference type="OrthoDB" id="3473305at2759"/>
<evidence type="ECO:0000313" key="3">
    <source>
        <dbReference type="Proteomes" id="UP000016922"/>
    </source>
</evidence>
<dbReference type="EMBL" id="KE145369">
    <property type="protein sequence ID" value="EPE28096.1"/>
    <property type="molecule type" value="Genomic_DNA"/>
</dbReference>
<dbReference type="InterPro" id="IPR045518">
    <property type="entry name" value="2EXR"/>
</dbReference>
<dbReference type="PANTHER" id="PTHR35910">
    <property type="entry name" value="2EXR DOMAIN-CONTAINING PROTEIN"/>
    <property type="match status" value="1"/>
</dbReference>
<dbReference type="HOGENOM" id="CLU_050715_0_0_1"/>
<sequence length="248" mass="28640">MEVASSPASPPTFTKFLDLPTELRLKIWAFTAPGPRNVRIRYKGLPDTIEEMNDPRVWPYTSSEPVPAAFHVCQESRAEAQKRFPHKPCFGTRNHHHEAMIYFDFSQDTLVFEGDARDPPINYTLGAFLYGRWTGADDCDKVERLSIGVTEDNYTRSTFIWDEIRRFAGLEELIFYDLDGHLSDKRDVVLVCYRVRDVMLSCYRDTLNLVANRHPQWKLPKIAIKSKDGIQCGELGRGDDNEIYFRPS</sequence>
<evidence type="ECO:0000259" key="1">
    <source>
        <dbReference type="Pfam" id="PF20150"/>
    </source>
</evidence>
<dbReference type="AlphaFoldDB" id="S3D7V6"/>
<keyword evidence="3" id="KW-1185">Reference proteome</keyword>
<dbReference type="GeneID" id="19463942"/>
<dbReference type="RefSeq" id="XP_008085455.1">
    <property type="nucleotide sequence ID" value="XM_008087264.1"/>
</dbReference>
<dbReference type="eggNOG" id="ENOG502T3AE">
    <property type="taxonomic scope" value="Eukaryota"/>
</dbReference>
<dbReference type="OMA" id="HHEAMIY"/>
<name>S3D7V6_GLAL2</name>
<proteinExistence type="predicted"/>
<reference evidence="2 3" key="1">
    <citation type="journal article" date="2013" name="BMC Genomics">
        <title>Genomics-driven discovery of the pneumocandin biosynthetic gene cluster in the fungus Glarea lozoyensis.</title>
        <authorList>
            <person name="Chen L."/>
            <person name="Yue Q."/>
            <person name="Zhang X."/>
            <person name="Xiang M."/>
            <person name="Wang C."/>
            <person name="Li S."/>
            <person name="Che Y."/>
            <person name="Ortiz-Lopez F.J."/>
            <person name="Bills G.F."/>
            <person name="Liu X."/>
            <person name="An Z."/>
        </authorList>
    </citation>
    <scope>NUCLEOTIDE SEQUENCE [LARGE SCALE GENOMIC DNA]</scope>
    <source>
        <strain evidence="3">ATCC 20868 / MF5171</strain>
    </source>
</reference>
<dbReference type="Proteomes" id="UP000016922">
    <property type="component" value="Unassembled WGS sequence"/>
</dbReference>
<dbReference type="KEGG" id="glz:GLAREA_04887"/>
<gene>
    <name evidence="2" type="ORF">GLAREA_04887</name>
</gene>
<feature type="domain" description="2EXR" evidence="1">
    <location>
        <begin position="13"/>
        <end position="110"/>
    </location>
</feature>
<evidence type="ECO:0000313" key="2">
    <source>
        <dbReference type="EMBL" id="EPE28096.1"/>
    </source>
</evidence>
<protein>
    <recommendedName>
        <fullName evidence="1">2EXR domain-containing protein</fullName>
    </recommendedName>
</protein>
<organism evidence="2 3">
    <name type="scientific">Glarea lozoyensis (strain ATCC 20868 / MF5171)</name>
    <dbReference type="NCBI Taxonomy" id="1116229"/>
    <lineage>
        <taxon>Eukaryota</taxon>
        <taxon>Fungi</taxon>
        <taxon>Dikarya</taxon>
        <taxon>Ascomycota</taxon>
        <taxon>Pezizomycotina</taxon>
        <taxon>Leotiomycetes</taxon>
        <taxon>Helotiales</taxon>
        <taxon>Helotiaceae</taxon>
        <taxon>Glarea</taxon>
    </lineage>
</organism>